<dbReference type="eggNOG" id="COG2885">
    <property type="taxonomic scope" value="Bacteria"/>
</dbReference>
<dbReference type="InterPro" id="IPR036737">
    <property type="entry name" value="OmpA-like_sf"/>
</dbReference>
<name>D5V2H7_ARCNC</name>
<evidence type="ECO:0000256" key="3">
    <source>
        <dbReference type="ARBA" id="ARBA00022452"/>
    </source>
</evidence>
<reference evidence="13 14" key="1">
    <citation type="journal article" date="2010" name="Stand. Genomic Sci.">
        <title>Complete genome sequence of Arcobacter nitrofigilis type strain (CI).</title>
        <authorList>
            <person name="Pati A."/>
            <person name="Gronow S."/>
            <person name="Lapidus A."/>
            <person name="Copeland A."/>
            <person name="Glavina Del Rio T."/>
            <person name="Nolan M."/>
            <person name="Lucas S."/>
            <person name="Tice H."/>
            <person name="Cheng J.F."/>
            <person name="Han C."/>
            <person name="Chertkov O."/>
            <person name="Bruce D."/>
            <person name="Tapia R."/>
            <person name="Goodwin L."/>
            <person name="Pitluck S."/>
            <person name="Liolios K."/>
            <person name="Ivanova N."/>
            <person name="Mavromatis K."/>
            <person name="Chen A."/>
            <person name="Palaniappan K."/>
            <person name="Land M."/>
            <person name="Hauser L."/>
            <person name="Chang Y.J."/>
            <person name="Jeffries C.D."/>
            <person name="Detter J.C."/>
            <person name="Rohde M."/>
            <person name="Goker M."/>
            <person name="Bristow J."/>
            <person name="Eisen J.A."/>
            <person name="Markowitz V."/>
            <person name="Hugenholtz P."/>
            <person name="Klenk H.P."/>
            <person name="Kyrpides N.C."/>
        </authorList>
    </citation>
    <scope>NUCLEOTIDE SEQUENCE [LARGE SCALE GENOMIC DNA]</scope>
    <source>
        <strain evidence="14">ATCC 33309 / DSM 7299 / CCUG 15893 / LMG 7604 / NCTC 12251 / CI</strain>
    </source>
</reference>
<keyword evidence="3" id="KW-1134">Transmembrane beta strand</keyword>
<evidence type="ECO:0000256" key="2">
    <source>
        <dbReference type="ARBA" id="ARBA00022448"/>
    </source>
</evidence>
<dbReference type="CDD" id="cd07185">
    <property type="entry name" value="OmpA_C-like"/>
    <property type="match status" value="1"/>
</dbReference>
<keyword evidence="8" id="KW-0998">Cell outer membrane</keyword>
<dbReference type="GO" id="GO:0046930">
    <property type="term" value="C:pore complex"/>
    <property type="evidence" value="ECO:0007669"/>
    <property type="project" value="UniProtKB-KW"/>
</dbReference>
<feature type="chain" id="PRO_5003078034" evidence="11">
    <location>
        <begin position="18"/>
        <end position="343"/>
    </location>
</feature>
<organism evidence="13 14">
    <name type="scientific">Arcobacter nitrofigilis (strain ATCC 33309 / DSM 7299 / CCUG 15893 / LMG 7604 / NCTC 12251 / CI)</name>
    <name type="common">Campylobacter nitrofigilis</name>
    <dbReference type="NCBI Taxonomy" id="572480"/>
    <lineage>
        <taxon>Bacteria</taxon>
        <taxon>Pseudomonadati</taxon>
        <taxon>Campylobacterota</taxon>
        <taxon>Epsilonproteobacteria</taxon>
        <taxon>Campylobacterales</taxon>
        <taxon>Arcobacteraceae</taxon>
        <taxon>Arcobacter</taxon>
    </lineage>
</organism>
<dbReference type="AlphaFoldDB" id="D5V2H7"/>
<keyword evidence="14" id="KW-1185">Reference proteome</keyword>
<dbReference type="GO" id="GO:0006811">
    <property type="term" value="P:monoatomic ion transport"/>
    <property type="evidence" value="ECO:0007669"/>
    <property type="project" value="UniProtKB-KW"/>
</dbReference>
<feature type="compositionally biased region" description="Basic and acidic residues" evidence="10">
    <location>
        <begin position="326"/>
        <end position="343"/>
    </location>
</feature>
<keyword evidence="4" id="KW-0812">Transmembrane</keyword>
<evidence type="ECO:0000313" key="13">
    <source>
        <dbReference type="EMBL" id="ADG92410.1"/>
    </source>
</evidence>
<dbReference type="Pfam" id="PF00691">
    <property type="entry name" value="OmpA"/>
    <property type="match status" value="1"/>
</dbReference>
<keyword evidence="7 9" id="KW-0472">Membrane</keyword>
<evidence type="ECO:0000256" key="1">
    <source>
        <dbReference type="ARBA" id="ARBA00004571"/>
    </source>
</evidence>
<evidence type="ECO:0000313" key="14">
    <source>
        <dbReference type="Proteomes" id="UP000000939"/>
    </source>
</evidence>
<proteinExistence type="predicted"/>
<evidence type="ECO:0000256" key="8">
    <source>
        <dbReference type="ARBA" id="ARBA00023237"/>
    </source>
</evidence>
<dbReference type="InterPro" id="IPR011250">
    <property type="entry name" value="OMP/PagP_B-barrel"/>
</dbReference>
<evidence type="ECO:0000256" key="9">
    <source>
        <dbReference type="PROSITE-ProRule" id="PRU00473"/>
    </source>
</evidence>
<feature type="domain" description="OmpA-like" evidence="12">
    <location>
        <begin position="226"/>
        <end position="343"/>
    </location>
</feature>
<sequence length="343" mass="38422" precursor="true">MKKLLLTSLICSSVLFAANSEYKYEVTPMLSGAVTEGNLDLDRNYANAGVSLGFNLDDSMFDQIELGILRTLGDVDYKNSNQETGITRVFTNVIKEYKLNEKSSLYALAGLGVEVYDNEQFGNETGPFANYGFGYKYKLDNDMAIKTDVRHLVSFDNGNNNLIYTVGLAIPFGKKAAPAPEVKEEPKPVVMEEPKKVEEPKVLDSDNDGVIDSLDQCPDTMRGANVDKVGCIKMLDLEVHFPIDSSIIDEKYKHRIKEFAEFLNKHPKLKATIEGHTDYTGTKKYNLWLSKRRANSAFEALKKYDVDPARLKTIGYGETRPIATNKTKEGRAKNRRIEATVSK</sequence>
<dbReference type="GO" id="GO:0009279">
    <property type="term" value="C:cell outer membrane"/>
    <property type="evidence" value="ECO:0007669"/>
    <property type="project" value="UniProtKB-SubCell"/>
</dbReference>
<dbReference type="GO" id="GO:0015288">
    <property type="term" value="F:porin activity"/>
    <property type="evidence" value="ECO:0007669"/>
    <property type="project" value="UniProtKB-KW"/>
</dbReference>
<dbReference type="Gene3D" id="3.30.1330.60">
    <property type="entry name" value="OmpA-like domain"/>
    <property type="match status" value="1"/>
</dbReference>
<dbReference type="eggNOG" id="COG3637">
    <property type="taxonomic scope" value="Bacteria"/>
</dbReference>
<keyword evidence="2" id="KW-0813">Transport</keyword>
<keyword evidence="6" id="KW-0626">Porin</keyword>
<dbReference type="InterPro" id="IPR006664">
    <property type="entry name" value="OMP_bac"/>
</dbReference>
<evidence type="ECO:0000256" key="4">
    <source>
        <dbReference type="ARBA" id="ARBA00022692"/>
    </source>
</evidence>
<dbReference type="Proteomes" id="UP000000939">
    <property type="component" value="Chromosome"/>
</dbReference>
<dbReference type="SUPFAM" id="SSF56925">
    <property type="entry name" value="OMPA-like"/>
    <property type="match status" value="1"/>
</dbReference>
<dbReference type="PRINTS" id="PR01021">
    <property type="entry name" value="OMPADOMAIN"/>
</dbReference>
<dbReference type="GO" id="GO:0005509">
    <property type="term" value="F:calcium ion binding"/>
    <property type="evidence" value="ECO:0007669"/>
    <property type="project" value="InterPro"/>
</dbReference>
<dbReference type="STRING" id="572480.Arnit_0745"/>
<evidence type="ECO:0000256" key="5">
    <source>
        <dbReference type="ARBA" id="ARBA00023065"/>
    </source>
</evidence>
<gene>
    <name evidence="13" type="ordered locus">Arnit_0745</name>
</gene>
<comment type="subcellular location">
    <subcellularLocation>
        <location evidence="1">Cell outer membrane</location>
        <topology evidence="1">Multi-pass membrane protein</topology>
    </subcellularLocation>
</comment>
<dbReference type="PANTHER" id="PTHR30329">
    <property type="entry name" value="STATOR ELEMENT OF FLAGELLAR MOTOR COMPLEX"/>
    <property type="match status" value="1"/>
</dbReference>
<feature type="region of interest" description="Disordered" evidence="10">
    <location>
        <begin position="324"/>
        <end position="343"/>
    </location>
</feature>
<keyword evidence="11" id="KW-0732">Signal</keyword>
<dbReference type="InterPro" id="IPR006665">
    <property type="entry name" value="OmpA-like"/>
</dbReference>
<accession>D5V2H7</accession>
<evidence type="ECO:0000256" key="10">
    <source>
        <dbReference type="SAM" id="MobiDB-lite"/>
    </source>
</evidence>
<evidence type="ECO:0000256" key="11">
    <source>
        <dbReference type="SAM" id="SignalP"/>
    </source>
</evidence>
<protein>
    <submittedName>
        <fullName evidence="13">OmpA/MotB domain protein</fullName>
    </submittedName>
</protein>
<keyword evidence="5" id="KW-0406">Ion transport</keyword>
<feature type="signal peptide" evidence="11">
    <location>
        <begin position="1"/>
        <end position="17"/>
    </location>
</feature>
<dbReference type="Gene3D" id="2.40.160.20">
    <property type="match status" value="1"/>
</dbReference>
<dbReference type="RefSeq" id="WP_013134555.1">
    <property type="nucleotide sequence ID" value="NC_014166.1"/>
</dbReference>
<evidence type="ECO:0000256" key="6">
    <source>
        <dbReference type="ARBA" id="ARBA00023114"/>
    </source>
</evidence>
<dbReference type="InterPro" id="IPR028974">
    <property type="entry name" value="TSP_type-3_rpt"/>
</dbReference>
<dbReference type="EMBL" id="CP001999">
    <property type="protein sequence ID" value="ADG92410.1"/>
    <property type="molecule type" value="Genomic_DNA"/>
</dbReference>
<dbReference type="PANTHER" id="PTHR30329:SF21">
    <property type="entry name" value="LIPOPROTEIN YIAD-RELATED"/>
    <property type="match status" value="1"/>
</dbReference>
<dbReference type="InterPro" id="IPR050330">
    <property type="entry name" value="Bact_OuterMem_StrucFunc"/>
</dbReference>
<dbReference type="SUPFAM" id="SSF103088">
    <property type="entry name" value="OmpA-like"/>
    <property type="match status" value="1"/>
</dbReference>
<evidence type="ECO:0000259" key="12">
    <source>
        <dbReference type="PROSITE" id="PS51123"/>
    </source>
</evidence>
<evidence type="ECO:0000256" key="7">
    <source>
        <dbReference type="ARBA" id="ARBA00023136"/>
    </source>
</evidence>
<dbReference type="KEGG" id="ant:Arnit_0745"/>
<dbReference type="SUPFAM" id="SSF103647">
    <property type="entry name" value="TSP type-3 repeat"/>
    <property type="match status" value="1"/>
</dbReference>
<dbReference type="PROSITE" id="PS51123">
    <property type="entry name" value="OMPA_2"/>
    <property type="match status" value="1"/>
</dbReference>
<dbReference type="OrthoDB" id="9805566at2"/>
<dbReference type="HOGENOM" id="CLU_031536_2_0_7"/>